<dbReference type="Proteomes" id="UP000562027">
    <property type="component" value="Unassembled WGS sequence"/>
</dbReference>
<keyword evidence="4" id="KW-1185">Reference proteome</keyword>
<evidence type="ECO:0000259" key="2">
    <source>
        <dbReference type="Pfam" id="PF05523"/>
    </source>
</evidence>
<organism evidence="3 4">
    <name type="scientific">Roseateles oligotrophus</name>
    <dbReference type="NCBI Taxonomy" id="1769250"/>
    <lineage>
        <taxon>Bacteria</taxon>
        <taxon>Pseudomonadati</taxon>
        <taxon>Pseudomonadota</taxon>
        <taxon>Betaproteobacteria</taxon>
        <taxon>Burkholderiales</taxon>
        <taxon>Sphaerotilaceae</taxon>
        <taxon>Roseateles</taxon>
    </lineage>
</organism>
<dbReference type="RefSeq" id="WP_348648699.1">
    <property type="nucleotide sequence ID" value="NZ_JACHLP010000005.1"/>
</dbReference>
<accession>A0A840L7A3</accession>
<dbReference type="Gene3D" id="2.160.10.10">
    <property type="entry name" value="Hexapeptide repeat proteins"/>
    <property type="match status" value="1"/>
</dbReference>
<reference evidence="3 4" key="1">
    <citation type="submission" date="2020-08" db="EMBL/GenBank/DDBJ databases">
        <title>Functional genomics of gut bacteria from endangered species of beetles.</title>
        <authorList>
            <person name="Carlos-Shanley C."/>
        </authorList>
    </citation>
    <scope>NUCLEOTIDE SEQUENCE [LARGE SCALE GENOMIC DNA]</scope>
    <source>
        <strain evidence="3 4">S00239</strain>
    </source>
</reference>
<feature type="domain" description="Sugar 3,4-ketoisomerase QdtA cupin" evidence="2">
    <location>
        <begin position="188"/>
        <end position="315"/>
    </location>
</feature>
<dbReference type="CDD" id="cd03358">
    <property type="entry name" value="LbH_WxcM_N_like"/>
    <property type="match status" value="1"/>
</dbReference>
<keyword evidence="3" id="KW-0808">Transferase</keyword>
<dbReference type="GO" id="GO:0016740">
    <property type="term" value="F:transferase activity"/>
    <property type="evidence" value="ECO:0007669"/>
    <property type="project" value="UniProtKB-KW"/>
</dbReference>
<dbReference type="InterPro" id="IPR011051">
    <property type="entry name" value="RmlC_Cupin_sf"/>
</dbReference>
<evidence type="ECO:0000313" key="3">
    <source>
        <dbReference type="EMBL" id="MBB4844060.1"/>
    </source>
</evidence>
<dbReference type="InterPro" id="IPR011004">
    <property type="entry name" value="Trimer_LpxA-like_sf"/>
</dbReference>
<sequence length="321" mass="34617">MSSGLAEQEVFIHSHALVESPHIGAGSRIWAFAHVLPGARIGREANICDHVFIENDVLIGDRVTVKCGVQLWDGLRVEDDVFIGPNVTFANDPLPRSKQPPVQTLQTRIRAGASIGSGATIRPGLTIGAAAWVSDGAVVTRDVPPNAIVAGNPAYITGYVDAPADASRSAAIPAAQAESLPALHARGARLHALPKIVDLRGALSFGEIGAHLPFDPKRFFMVYDVPSLEVRGEHAHKACHQFLVCVKGSLSVVLDDGRARDQIRLDSARVGLHIPPWVWGIQYQFSADAVLLVLASHCYEAEDYIRNYDDFLSAVRARDHA</sequence>
<dbReference type="InterPro" id="IPR014710">
    <property type="entry name" value="RmlC-like_jellyroll"/>
</dbReference>
<dbReference type="Gene3D" id="2.60.120.10">
    <property type="entry name" value="Jelly Rolls"/>
    <property type="match status" value="1"/>
</dbReference>
<dbReference type="InterPro" id="IPR008894">
    <property type="entry name" value="QdtA_cupin_dom"/>
</dbReference>
<dbReference type="PANTHER" id="PTHR43300">
    <property type="entry name" value="ACETYLTRANSFERASE"/>
    <property type="match status" value="1"/>
</dbReference>
<dbReference type="Pfam" id="PF05523">
    <property type="entry name" value="FdtA"/>
    <property type="match status" value="1"/>
</dbReference>
<comment type="caution">
    <text evidence="3">The sequence shown here is derived from an EMBL/GenBank/DDBJ whole genome shotgun (WGS) entry which is preliminary data.</text>
</comment>
<dbReference type="InterPro" id="IPR050179">
    <property type="entry name" value="Trans_hexapeptide_repeat"/>
</dbReference>
<dbReference type="PANTHER" id="PTHR43300:SF4">
    <property type="entry name" value="ACYL-[ACYL-CARRIER-PROTEIN]--UDP-N-ACETYLGLUCOSAMINE O-ACYLTRANSFERASE"/>
    <property type="match status" value="1"/>
</dbReference>
<name>A0A840L7A3_9BURK</name>
<dbReference type="SUPFAM" id="SSF51161">
    <property type="entry name" value="Trimeric LpxA-like enzymes"/>
    <property type="match status" value="1"/>
</dbReference>
<dbReference type="AlphaFoldDB" id="A0A840L7A3"/>
<dbReference type="EMBL" id="JACHLP010000005">
    <property type="protein sequence ID" value="MBB4844060.1"/>
    <property type="molecule type" value="Genomic_DNA"/>
</dbReference>
<gene>
    <name evidence="3" type="ORF">HNP55_002596</name>
</gene>
<evidence type="ECO:0000313" key="4">
    <source>
        <dbReference type="Proteomes" id="UP000562027"/>
    </source>
</evidence>
<dbReference type="Pfam" id="PF00132">
    <property type="entry name" value="Hexapep"/>
    <property type="match status" value="1"/>
</dbReference>
<comment type="similarity">
    <text evidence="1">Belongs to the transferase hexapeptide repeat family.</text>
</comment>
<dbReference type="CDD" id="cd20292">
    <property type="entry name" value="cupin_QdtA-like"/>
    <property type="match status" value="1"/>
</dbReference>
<dbReference type="InterPro" id="IPR001451">
    <property type="entry name" value="Hexapep"/>
</dbReference>
<dbReference type="SUPFAM" id="SSF51182">
    <property type="entry name" value="RmlC-like cupins"/>
    <property type="match status" value="1"/>
</dbReference>
<protein>
    <submittedName>
        <fullName evidence="3">Acetyltransferase-like isoleucine patch superfamily enzyme/dTDP-4-dehydrorhamnose 3,5-epimerase-like enzyme</fullName>
    </submittedName>
</protein>
<evidence type="ECO:0000256" key="1">
    <source>
        <dbReference type="ARBA" id="ARBA00007274"/>
    </source>
</evidence>
<proteinExistence type="inferred from homology"/>